<dbReference type="PROSITE" id="PS01124">
    <property type="entry name" value="HTH_ARAC_FAMILY_2"/>
    <property type="match status" value="1"/>
</dbReference>
<gene>
    <name evidence="5" type="ORF">EYC79_07495</name>
</gene>
<evidence type="ECO:0000313" key="5">
    <source>
        <dbReference type="EMBL" id="TBN14859.1"/>
    </source>
</evidence>
<reference evidence="5 6" key="1">
    <citation type="submission" date="2019-02" db="EMBL/GenBank/DDBJ databases">
        <title>Current taxonomic status of genus Agrobacterium and description of Agrobacterium cavarae sp. nov. isolated from maize roots.</title>
        <authorList>
            <person name="Flores-Felix J.D."/>
            <person name="Menendez E."/>
            <person name="Ramirez-Bahena M.H."/>
            <person name="Garcia-Fraile P."/>
            <person name="Velazquez E."/>
        </authorList>
    </citation>
    <scope>NUCLEOTIDE SEQUENCE [LARGE SCALE GENOMIC DNA]</scope>
    <source>
        <strain evidence="5 6">RZME10</strain>
    </source>
</reference>
<name>A0ABY1YD60_9HYPH</name>
<keyword evidence="3" id="KW-0804">Transcription</keyword>
<sequence length="321" mass="35934">MPTNFRFISPSIEPFEQYINKAYGPARVSALAKPAEMGRSGKLFSNDHLSVEWAQMIGSHRIEPLSELDGIIFNRPVLKGSVHRFKSRSFDVEPGFALAYRDLKSVDIFDQSYHTSAFIPWLSLRKRLSVLMDDEISFALNFETTPVSTRSIGALSNLLDAIKDQEIIDIAVRSDRTTSFSDFIIDAFLLNYPNNFSCKLLAGPPALAPRQVKRAIDFMHAHPGRALTVELIAREAGASVRALQSAFQEFTGLTPMAYFRTLRLKGARASLLCAADGDTVAAIANQWGFFHHGRFSKLYREAFGEAPTDTLRNTEYRDSEN</sequence>
<dbReference type="PROSITE" id="PS00041">
    <property type="entry name" value="HTH_ARAC_FAMILY_1"/>
    <property type="match status" value="1"/>
</dbReference>
<dbReference type="Proteomes" id="UP000294239">
    <property type="component" value="Unassembled WGS sequence"/>
</dbReference>
<dbReference type="InterPro" id="IPR009057">
    <property type="entry name" value="Homeodomain-like_sf"/>
</dbReference>
<keyword evidence="6" id="KW-1185">Reference proteome</keyword>
<evidence type="ECO:0000313" key="6">
    <source>
        <dbReference type="Proteomes" id="UP000294239"/>
    </source>
</evidence>
<proteinExistence type="predicted"/>
<dbReference type="PANTHER" id="PTHR46796">
    <property type="entry name" value="HTH-TYPE TRANSCRIPTIONAL ACTIVATOR RHAS-RELATED"/>
    <property type="match status" value="1"/>
</dbReference>
<keyword evidence="2" id="KW-0238">DNA-binding</keyword>
<keyword evidence="1" id="KW-0805">Transcription regulation</keyword>
<comment type="caution">
    <text evidence="5">The sequence shown here is derived from an EMBL/GenBank/DDBJ whole genome shotgun (WGS) entry which is preliminary data.</text>
</comment>
<dbReference type="InterPro" id="IPR018060">
    <property type="entry name" value="HTH_AraC"/>
</dbReference>
<protein>
    <submittedName>
        <fullName evidence="5">AraC family transcriptional regulator</fullName>
    </submittedName>
</protein>
<evidence type="ECO:0000259" key="4">
    <source>
        <dbReference type="PROSITE" id="PS01124"/>
    </source>
</evidence>
<evidence type="ECO:0000256" key="3">
    <source>
        <dbReference type="ARBA" id="ARBA00023163"/>
    </source>
</evidence>
<organism evidence="5 6">
    <name type="scientific">Agrobacterium cavarae</name>
    <dbReference type="NCBI Taxonomy" id="2528239"/>
    <lineage>
        <taxon>Bacteria</taxon>
        <taxon>Pseudomonadati</taxon>
        <taxon>Pseudomonadota</taxon>
        <taxon>Alphaproteobacteria</taxon>
        <taxon>Hyphomicrobiales</taxon>
        <taxon>Rhizobiaceae</taxon>
        <taxon>Rhizobium/Agrobacterium group</taxon>
        <taxon>Agrobacterium</taxon>
    </lineage>
</organism>
<dbReference type="RefSeq" id="WP_113175497.1">
    <property type="nucleotide sequence ID" value="NZ_SISF01000026.1"/>
</dbReference>
<dbReference type="GeneID" id="301041025"/>
<evidence type="ECO:0000256" key="1">
    <source>
        <dbReference type="ARBA" id="ARBA00023015"/>
    </source>
</evidence>
<dbReference type="PANTHER" id="PTHR46796:SF12">
    <property type="entry name" value="HTH-TYPE DNA-BINDING TRANSCRIPTIONAL ACTIVATOR EUTR"/>
    <property type="match status" value="1"/>
</dbReference>
<evidence type="ECO:0000256" key="2">
    <source>
        <dbReference type="ARBA" id="ARBA00023125"/>
    </source>
</evidence>
<dbReference type="EMBL" id="SISF01000026">
    <property type="protein sequence ID" value="TBN14859.1"/>
    <property type="molecule type" value="Genomic_DNA"/>
</dbReference>
<dbReference type="InterPro" id="IPR018062">
    <property type="entry name" value="HTH_AraC-typ_CS"/>
</dbReference>
<dbReference type="Pfam" id="PF12833">
    <property type="entry name" value="HTH_18"/>
    <property type="match status" value="1"/>
</dbReference>
<dbReference type="SUPFAM" id="SSF46689">
    <property type="entry name" value="Homeodomain-like"/>
    <property type="match status" value="1"/>
</dbReference>
<feature type="domain" description="HTH araC/xylS-type" evidence="4">
    <location>
        <begin position="213"/>
        <end position="313"/>
    </location>
</feature>
<dbReference type="Gene3D" id="1.10.10.60">
    <property type="entry name" value="Homeodomain-like"/>
    <property type="match status" value="1"/>
</dbReference>
<dbReference type="SMART" id="SM00342">
    <property type="entry name" value="HTH_ARAC"/>
    <property type="match status" value="1"/>
</dbReference>
<accession>A0ABY1YD60</accession>
<dbReference type="InterPro" id="IPR050204">
    <property type="entry name" value="AraC_XylS_family_regulators"/>
</dbReference>